<evidence type="ECO:0000259" key="2">
    <source>
        <dbReference type="Pfam" id="PF07969"/>
    </source>
</evidence>
<dbReference type="Proteomes" id="UP001304769">
    <property type="component" value="Unassembled WGS sequence"/>
</dbReference>
<dbReference type="EC" id="3.5.-.-" evidence="3"/>
<dbReference type="Pfam" id="PF07969">
    <property type="entry name" value="Amidohydro_3"/>
    <property type="match status" value="1"/>
</dbReference>
<dbReference type="Gene3D" id="3.20.20.140">
    <property type="entry name" value="Metal-dependent hydrolases"/>
    <property type="match status" value="1"/>
</dbReference>
<dbReference type="SUPFAM" id="SSF51556">
    <property type="entry name" value="Metallo-dependent hydrolases"/>
    <property type="match status" value="1"/>
</dbReference>
<evidence type="ECO:0000313" key="3">
    <source>
        <dbReference type="EMBL" id="MEA5455457.1"/>
    </source>
</evidence>
<feature type="region of interest" description="Disordered" evidence="1">
    <location>
        <begin position="1"/>
        <end position="27"/>
    </location>
</feature>
<dbReference type="InterPro" id="IPR032466">
    <property type="entry name" value="Metal_Hydrolase"/>
</dbReference>
<comment type="caution">
    <text evidence="3">The sequence shown here is derived from an EMBL/GenBank/DDBJ whole genome shotgun (WGS) entry which is preliminary data.</text>
</comment>
<feature type="domain" description="Amidohydrolase 3" evidence="2">
    <location>
        <begin position="82"/>
        <end position="551"/>
    </location>
</feature>
<gene>
    <name evidence="3" type="ORF">SPF06_12055</name>
</gene>
<dbReference type="InterPro" id="IPR013108">
    <property type="entry name" value="Amidohydro_3"/>
</dbReference>
<accession>A0ABU5T7G3</accession>
<protein>
    <submittedName>
        <fullName evidence="3">Amidohydrolase</fullName>
        <ecNumber evidence="3">3.5.-.-</ecNumber>
    </submittedName>
</protein>
<dbReference type="InterPro" id="IPR033932">
    <property type="entry name" value="YtcJ-like"/>
</dbReference>
<name>A0ABU5T7G3_9MICC</name>
<dbReference type="GO" id="GO:0016787">
    <property type="term" value="F:hydrolase activity"/>
    <property type="evidence" value="ECO:0007669"/>
    <property type="project" value="UniProtKB-KW"/>
</dbReference>
<proteinExistence type="predicted"/>
<evidence type="ECO:0000313" key="4">
    <source>
        <dbReference type="Proteomes" id="UP001304769"/>
    </source>
</evidence>
<keyword evidence="3" id="KW-0378">Hydrolase</keyword>
<sequence>MNGQTAAPPLTQPESASPAPPAPVRGARPADLIVSADTIHTLDDENPAAKSIAIRDGMIVAVGSASETEQWAGPETRRADHRGSTIVPGLTDCHVHALMGLDLVRGVDLTDQDRGGVLGLLREAEAALGPGEWLLGWGLDPNVFAAGEITGRLFDRFPRPVVARMRDGHSAVANAAAIAAAKVTGREELPGTACAVVDGAGVPTGYLLEAAAMDLVTGAAPAPSPDDELDRLLAVLGGMAATGITCVHALDFGDGTGELLRRAEERAELPVRLRISPICWPGAGGEETERIIALQGSGGRRWRVEGVKLFIDGTVDNGTAWLDEPDVYGENATSVWHSPDDYERTLHRFIRAGLWTTTHAIGDGGVRRVLDAIERSGSTGPHRIEHIETLADDLVPRFAELGVAASMQPVHATHHTRADESDNWSVRVGHERTRRGWRCRDLREAGAILALGTDWPITPYDPRALMADARLRRPAGRRDIAPVQPDQALTALMALEGYTTHAARSIGGTHGPGRIAPGAPAHLTVFGGDVLALDPDDAAFVDVVATYVDGVRAR</sequence>
<keyword evidence="4" id="KW-1185">Reference proteome</keyword>
<reference evidence="3 4" key="1">
    <citation type="submission" date="2023-12" db="EMBL/GenBank/DDBJ databases">
        <title>Sinomonas terricola sp. nov, isolated from litchi orchard soil in Guangdong, PR China.</title>
        <authorList>
            <person name="Jiaxin W."/>
            <person name="Yang Z."/>
            <person name="Honghui Z."/>
        </authorList>
    </citation>
    <scope>NUCLEOTIDE SEQUENCE [LARGE SCALE GENOMIC DNA]</scope>
    <source>
        <strain evidence="3 4">JGH33</strain>
    </source>
</reference>
<dbReference type="PANTHER" id="PTHR22642">
    <property type="entry name" value="IMIDAZOLONEPROPIONASE"/>
    <property type="match status" value="1"/>
</dbReference>
<dbReference type="Gene3D" id="2.30.40.10">
    <property type="entry name" value="Urease, subunit C, domain 1"/>
    <property type="match status" value="1"/>
</dbReference>
<dbReference type="SUPFAM" id="SSF51338">
    <property type="entry name" value="Composite domain of metallo-dependent hydrolases"/>
    <property type="match status" value="1"/>
</dbReference>
<dbReference type="CDD" id="cd01300">
    <property type="entry name" value="YtcJ_like"/>
    <property type="match status" value="1"/>
</dbReference>
<dbReference type="InterPro" id="IPR011059">
    <property type="entry name" value="Metal-dep_hydrolase_composite"/>
</dbReference>
<evidence type="ECO:0000256" key="1">
    <source>
        <dbReference type="SAM" id="MobiDB-lite"/>
    </source>
</evidence>
<dbReference type="RefSeq" id="WP_323279304.1">
    <property type="nucleotide sequence ID" value="NZ_JAYGGQ010000008.1"/>
</dbReference>
<dbReference type="EMBL" id="JAYGGQ010000008">
    <property type="protein sequence ID" value="MEA5455457.1"/>
    <property type="molecule type" value="Genomic_DNA"/>
</dbReference>
<dbReference type="PANTHER" id="PTHR22642:SF2">
    <property type="entry name" value="PROTEIN LONG AFTER FAR-RED 3"/>
    <property type="match status" value="1"/>
</dbReference>
<organism evidence="3 4">
    <name type="scientific">Sinomonas terricola</name>
    <dbReference type="NCBI Taxonomy" id="3110330"/>
    <lineage>
        <taxon>Bacteria</taxon>
        <taxon>Bacillati</taxon>
        <taxon>Actinomycetota</taxon>
        <taxon>Actinomycetes</taxon>
        <taxon>Micrococcales</taxon>
        <taxon>Micrococcaceae</taxon>
        <taxon>Sinomonas</taxon>
    </lineage>
</organism>
<dbReference type="Gene3D" id="3.10.310.70">
    <property type="match status" value="1"/>
</dbReference>